<dbReference type="InterPro" id="IPR025875">
    <property type="entry name" value="Leu-rich_rpt_4"/>
</dbReference>
<gene>
    <name evidence="4" type="primary">LOC115216236</name>
</gene>
<dbReference type="Proteomes" id="UP000515154">
    <property type="component" value="Linkage group LG10"/>
</dbReference>
<proteinExistence type="predicted"/>
<accession>A0A6P7SVA1</accession>
<keyword evidence="3" id="KW-1185">Reference proteome</keyword>
<dbReference type="SMART" id="SM00369">
    <property type="entry name" value="LRR_TYP"/>
    <property type="match status" value="13"/>
</dbReference>
<dbReference type="InterPro" id="IPR032675">
    <property type="entry name" value="LRR_dom_sf"/>
</dbReference>
<keyword evidence="2" id="KW-0677">Repeat</keyword>
<dbReference type="PROSITE" id="PS51450">
    <property type="entry name" value="LRR"/>
    <property type="match status" value="12"/>
</dbReference>
<dbReference type="Pfam" id="PF14580">
    <property type="entry name" value="LRR_9"/>
    <property type="match status" value="3"/>
</dbReference>
<dbReference type="InterPro" id="IPR003591">
    <property type="entry name" value="Leu-rich_rpt_typical-subtyp"/>
</dbReference>
<dbReference type="SUPFAM" id="SSF52058">
    <property type="entry name" value="L domain-like"/>
    <property type="match status" value="2"/>
</dbReference>
<reference evidence="4" key="1">
    <citation type="submission" date="2025-08" db="UniProtKB">
        <authorList>
            <consortium name="RefSeq"/>
        </authorList>
    </citation>
    <scope>IDENTIFICATION</scope>
</reference>
<sequence length="1397" mass="161527">MDTKNYKEEHQLEEVCTANGLSYANVREEGKYVHELEMFFSGLTNIQGFHHFPNLQRLVIIQQCIDCTHGLRQLPNLQELWMCQCGLKKISNLDKCPLLTKLYLYNNQIKKIEHLEKLKKLQVLWLNSNSISVIENLISLKYLKDLNLADNKIIKIGKGLQQNINLENLNLSANKITFLKDLSPLCQLPQLENLSLKDPNYSPSPVSLLWNYSIFVIYRIAHLQTLDTYNVAAPDIVQAVEATIEKKVIFYDSKKKQLEYKKNCWLDAALNLRTRLLTGYYMYVEQLARLLQMIENIPLPETEKHTRQKTIHVTLEKCEAKYQRVILKFKEALFFMEKSYNFGLYMVDTELITCGNVKFEEPSLIDSWYDCCCDMILDNFCKWDFQQLDISGIDVLSVFKVINRAVSLRFDNYLMSLISLPDEGYNLTDQLHEFRKKQDYLFWMPSENSDSYLLEKILQDGFSFSRYAQAQNEDNAIKLYNCLYFADLQRLKNLGMRNHTESEDSFQIKYGRLLICRVFTGNPVMIEDDKKFNPANYPQFTSFYKTKKMLLKQSGFLYSVNDHPACRCLQNQREWHIYNPGLIVPEYIVKFKYNFTDEIMNPFLQLKEPYQDVSEEVEKKFLSQWISLNENTYIQDMIKNLTEEVYETYNKSYTDGNIEPSLLSEQNVPSTITHLNLSRQNLNKLNIAKFLPSLVKLEASFNNFTSLDLFYPSLEYVDVSFNKISTLEGLKDLSNLKYFDLSWNCLTDFTYSLNVLKQSALNLDKLNVAYNHWHEPHDLRIQLLFYLKNLEAINGIEVSNDERQRVVALTKRYQTRMALLKRRCRLDIRTPRILSLHNKAQVLVESSKCVFQTIDIAEDQMFLKITSLCLDHCYLQDLTIVGKLLLLRWLSLDGNQLTTLHCLKQCLCLEEISAANNCINQLGDISQLVKLQKLHLSHNYLEKLNASCLTNLVKLSYLSLENNLFTSLENFNKLTNLQQLYLTNNKITNPREIISVKNLKNLTIAHFSGNPMIEEHEDYRSYVIFHLRGLHLLDGIPVESSQVSAAKDLFGGCLTLDLITERFGSVNNELQELNLPNSNIRTVVLGFADTLYNLTSINLENNCLTSFCGLIYLDNLKVLCLNNNRVECILSPSPKFNPNKNKQKTDYTEDTYGNLSCSSEEECTFLKKLEILHLGYNEIKSLTQLQLFRLPSLRALFLQGNEITKVDGIEQLTNLSELILDANKIRTLSPQSFSGQLNLLELHLEENRLISLAALGQLTKLQRLYVGSNKIQEVQELEHLKSLESLTEISLANNSISKKPQMRHILINQSPMLTAINGNVITEEDRIKADAYFMERIGQCNSIISSQTSVSENILPMITPSTIQLNCGSSKQSISHIIMSMGTNFNDVTQTENQEKH</sequence>
<dbReference type="KEGG" id="osn:115216236"/>
<name>A0A6P7SVA1_9MOLL</name>
<evidence type="ECO:0000256" key="1">
    <source>
        <dbReference type="ARBA" id="ARBA00022614"/>
    </source>
</evidence>
<dbReference type="SMART" id="SM00364">
    <property type="entry name" value="LRR_BAC"/>
    <property type="match status" value="8"/>
</dbReference>
<dbReference type="InterPro" id="IPR001611">
    <property type="entry name" value="Leu-rich_rpt"/>
</dbReference>
<evidence type="ECO:0000313" key="3">
    <source>
        <dbReference type="Proteomes" id="UP000515154"/>
    </source>
</evidence>
<dbReference type="SMART" id="SM00365">
    <property type="entry name" value="LRR_SD22"/>
    <property type="match status" value="16"/>
</dbReference>
<keyword evidence="1" id="KW-0433">Leucine-rich repeat</keyword>
<dbReference type="RefSeq" id="XP_029642205.2">
    <property type="nucleotide sequence ID" value="XM_029786345.2"/>
</dbReference>
<dbReference type="InterPro" id="IPR050836">
    <property type="entry name" value="SDS22/Internalin_LRR"/>
</dbReference>
<dbReference type="Pfam" id="PF12799">
    <property type="entry name" value="LRR_4"/>
    <property type="match status" value="1"/>
</dbReference>
<dbReference type="PANTHER" id="PTHR46652:SF3">
    <property type="entry name" value="LEUCINE-RICH REPEAT-CONTAINING PROTEIN 9"/>
    <property type="match status" value="1"/>
</dbReference>
<organism evidence="3 4">
    <name type="scientific">Octopus sinensis</name>
    <name type="common">East Asian common octopus</name>
    <dbReference type="NCBI Taxonomy" id="2607531"/>
    <lineage>
        <taxon>Eukaryota</taxon>
        <taxon>Metazoa</taxon>
        <taxon>Spiralia</taxon>
        <taxon>Lophotrochozoa</taxon>
        <taxon>Mollusca</taxon>
        <taxon>Cephalopoda</taxon>
        <taxon>Coleoidea</taxon>
        <taxon>Octopodiformes</taxon>
        <taxon>Octopoda</taxon>
        <taxon>Incirrata</taxon>
        <taxon>Octopodidae</taxon>
        <taxon>Octopus</taxon>
    </lineage>
</organism>
<dbReference type="Gene3D" id="3.90.228.10">
    <property type="match status" value="1"/>
</dbReference>
<evidence type="ECO:0000256" key="2">
    <source>
        <dbReference type="ARBA" id="ARBA00022737"/>
    </source>
</evidence>
<evidence type="ECO:0000313" key="4">
    <source>
        <dbReference type="RefSeq" id="XP_029642205.2"/>
    </source>
</evidence>
<dbReference type="Gene3D" id="3.80.10.10">
    <property type="entry name" value="Ribonuclease Inhibitor"/>
    <property type="match status" value="6"/>
</dbReference>
<dbReference type="SUPFAM" id="SSF52075">
    <property type="entry name" value="Outer arm dynein light chain 1"/>
    <property type="match status" value="2"/>
</dbReference>
<dbReference type="PANTHER" id="PTHR46652">
    <property type="entry name" value="LEUCINE-RICH REPEAT AND IQ DOMAIN-CONTAINING PROTEIN 1-RELATED"/>
    <property type="match status" value="1"/>
</dbReference>
<protein>
    <submittedName>
        <fullName evidence="4">Leucine-rich repeat-containing protein 9-like</fullName>
    </submittedName>
</protein>